<evidence type="ECO:0000313" key="5">
    <source>
        <dbReference type="EMBL" id="KAF2314863.1"/>
    </source>
</evidence>
<proteinExistence type="predicted"/>
<name>A0A6A6MRQ6_HEVBR</name>
<dbReference type="PROSITE" id="PS00598">
    <property type="entry name" value="CHROMO_1"/>
    <property type="match status" value="1"/>
</dbReference>
<keyword evidence="6" id="KW-1185">Reference proteome</keyword>
<keyword evidence="2" id="KW-0539">Nucleus</keyword>
<dbReference type="Pfam" id="PF00385">
    <property type="entry name" value="Chromo"/>
    <property type="match status" value="1"/>
</dbReference>
<dbReference type="InterPro" id="IPR000953">
    <property type="entry name" value="Chromo/chromo_shadow_dom"/>
</dbReference>
<dbReference type="SUPFAM" id="SSF54160">
    <property type="entry name" value="Chromo domain-like"/>
    <property type="match status" value="1"/>
</dbReference>
<dbReference type="Gene3D" id="3.30.420.10">
    <property type="entry name" value="Ribonuclease H-like superfamily/Ribonuclease H"/>
    <property type="match status" value="1"/>
</dbReference>
<dbReference type="InterPro" id="IPR016197">
    <property type="entry name" value="Chromo-like_dom_sf"/>
</dbReference>
<dbReference type="Proteomes" id="UP000467840">
    <property type="component" value="Chromosome 15"/>
</dbReference>
<dbReference type="AlphaFoldDB" id="A0A6A6MRQ6"/>
<sequence length="271" mass="31091">MYLRHYVSANQRDWAKLLDVAQFSYNLLRSESTGRSPFEIVTGQQPITPNKVAIGYKGVSPAAYKFARSWEEQQEAARACLSKAAKRMKKWADKKRRPREFQDGDLVLVKLYQHGKGSAGQHRGLLRRYEGPFPVIKRVACSSHSWKTMKTPKEQSPLEHQQGFALQYSKEVEEIVSDRVVHHGHKAPTRELLVRWKGLPDSEASWEPLDDLWQFKDKIAAYEDSRAPRTSLDSVGENVAYRRFPNKSPQFFAPPKDRDNLPKGQANRVAT</sequence>
<dbReference type="Gene3D" id="2.40.50.40">
    <property type="match status" value="1"/>
</dbReference>
<dbReference type="InterPro" id="IPR023780">
    <property type="entry name" value="Chromo_domain"/>
</dbReference>
<dbReference type="GO" id="GO:0003676">
    <property type="term" value="F:nucleic acid binding"/>
    <property type="evidence" value="ECO:0007669"/>
    <property type="project" value="InterPro"/>
</dbReference>
<dbReference type="GO" id="GO:0005634">
    <property type="term" value="C:nucleus"/>
    <property type="evidence" value="ECO:0007669"/>
    <property type="project" value="UniProtKB-SubCell"/>
</dbReference>
<feature type="region of interest" description="Disordered" evidence="3">
    <location>
        <begin position="246"/>
        <end position="271"/>
    </location>
</feature>
<dbReference type="EMBL" id="JAAGAX010000005">
    <property type="protein sequence ID" value="KAF2314863.1"/>
    <property type="molecule type" value="Genomic_DNA"/>
</dbReference>
<accession>A0A6A6MRQ6</accession>
<reference evidence="5 6" key="1">
    <citation type="journal article" date="2020" name="Mol. Plant">
        <title>The Chromosome-Based Rubber Tree Genome Provides New Insights into Spurge Genome Evolution and Rubber Biosynthesis.</title>
        <authorList>
            <person name="Liu J."/>
            <person name="Shi C."/>
            <person name="Shi C.C."/>
            <person name="Li W."/>
            <person name="Zhang Q.J."/>
            <person name="Zhang Y."/>
            <person name="Li K."/>
            <person name="Lu H.F."/>
            <person name="Shi C."/>
            <person name="Zhu S.T."/>
            <person name="Xiao Z.Y."/>
            <person name="Nan H."/>
            <person name="Yue Y."/>
            <person name="Zhu X.G."/>
            <person name="Wu Y."/>
            <person name="Hong X.N."/>
            <person name="Fan G.Y."/>
            <person name="Tong Y."/>
            <person name="Zhang D."/>
            <person name="Mao C.L."/>
            <person name="Liu Y.L."/>
            <person name="Hao S.J."/>
            <person name="Liu W.Q."/>
            <person name="Lv M.Q."/>
            <person name="Zhang H.B."/>
            <person name="Liu Y."/>
            <person name="Hu-Tang G.R."/>
            <person name="Wang J.P."/>
            <person name="Wang J.H."/>
            <person name="Sun Y.H."/>
            <person name="Ni S.B."/>
            <person name="Chen W.B."/>
            <person name="Zhang X.C."/>
            <person name="Jiao Y.N."/>
            <person name="Eichler E.E."/>
            <person name="Li G.H."/>
            <person name="Liu X."/>
            <person name="Gao L.Z."/>
        </authorList>
    </citation>
    <scope>NUCLEOTIDE SEQUENCE [LARGE SCALE GENOMIC DNA]</scope>
    <source>
        <strain evidence="6">cv. GT1</strain>
        <tissue evidence="5">Leaf</tissue>
    </source>
</reference>
<evidence type="ECO:0000313" key="6">
    <source>
        <dbReference type="Proteomes" id="UP000467840"/>
    </source>
</evidence>
<dbReference type="InterPro" id="IPR036397">
    <property type="entry name" value="RNaseH_sf"/>
</dbReference>
<evidence type="ECO:0000256" key="2">
    <source>
        <dbReference type="ARBA" id="ARBA00023242"/>
    </source>
</evidence>
<comment type="caution">
    <text evidence="5">The sequence shown here is derived from an EMBL/GenBank/DDBJ whole genome shotgun (WGS) entry which is preliminary data.</text>
</comment>
<dbReference type="SMART" id="SM00298">
    <property type="entry name" value="CHROMO"/>
    <property type="match status" value="1"/>
</dbReference>
<gene>
    <name evidence="5" type="ORF">GH714_036967</name>
</gene>
<protein>
    <recommendedName>
        <fullName evidence="4">Chromo domain-containing protein</fullName>
    </recommendedName>
</protein>
<dbReference type="InterPro" id="IPR023779">
    <property type="entry name" value="Chromodomain_CS"/>
</dbReference>
<evidence type="ECO:0000256" key="3">
    <source>
        <dbReference type="SAM" id="MobiDB-lite"/>
    </source>
</evidence>
<comment type="subcellular location">
    <subcellularLocation>
        <location evidence="1">Nucleus</location>
    </subcellularLocation>
</comment>
<evidence type="ECO:0000256" key="1">
    <source>
        <dbReference type="ARBA" id="ARBA00004123"/>
    </source>
</evidence>
<dbReference type="PROSITE" id="PS50013">
    <property type="entry name" value="CHROMO_2"/>
    <property type="match status" value="1"/>
</dbReference>
<evidence type="ECO:0000259" key="4">
    <source>
        <dbReference type="PROSITE" id="PS50013"/>
    </source>
</evidence>
<dbReference type="CDD" id="cd00024">
    <property type="entry name" value="CD_CSD"/>
    <property type="match status" value="1"/>
</dbReference>
<organism evidence="5 6">
    <name type="scientific">Hevea brasiliensis</name>
    <name type="common">Para rubber tree</name>
    <name type="synonym">Siphonia brasiliensis</name>
    <dbReference type="NCBI Taxonomy" id="3981"/>
    <lineage>
        <taxon>Eukaryota</taxon>
        <taxon>Viridiplantae</taxon>
        <taxon>Streptophyta</taxon>
        <taxon>Embryophyta</taxon>
        <taxon>Tracheophyta</taxon>
        <taxon>Spermatophyta</taxon>
        <taxon>Magnoliopsida</taxon>
        <taxon>eudicotyledons</taxon>
        <taxon>Gunneridae</taxon>
        <taxon>Pentapetalae</taxon>
        <taxon>rosids</taxon>
        <taxon>fabids</taxon>
        <taxon>Malpighiales</taxon>
        <taxon>Euphorbiaceae</taxon>
        <taxon>Crotonoideae</taxon>
        <taxon>Micrandreae</taxon>
        <taxon>Hevea</taxon>
    </lineage>
</organism>
<feature type="domain" description="Chromo" evidence="4">
    <location>
        <begin position="170"/>
        <end position="234"/>
    </location>
</feature>